<dbReference type="NCBIfam" id="TIGR00254">
    <property type="entry name" value="GGDEF"/>
    <property type="match status" value="1"/>
</dbReference>
<sequence length="621" mass="67239">MGKSGAQSGGQRWARIGEAGLPDLLLAAILLGTAAVQVSVGLDPRFQWSPALVLPEACGFVLRVGVGAWFLRTAGQPRHPWTWTGVIVADGLLLSWSFALIRNTQIELLLLLVAHLPFIGAVLRGRQMWSAVAAVLLPSGVILVQRAWATSLWDLSDLLIFWVTALVVGLSTVRATGALAAAEARTRELAARREHEALHDALTGLPNRRLYADRLASTVPHAQRLGREVAVLLIDLDRFKLINDSLGHGAGDELLQAVGQRMSSVLRQEDTLARLGGDEFVVIAQDIQEPSDALVVAANLQEAVGPPINLGGQRIFVTLSIGITFARGRSQDLEAVLREADTAMYRAKSDGGFTVKIFDEGMGELAVRRLRLETQLRRDLSDHAPALWVAYQPIVDPLSTNIVGVEALARWNCDGKPVSPEEFIRIAEEADLIHDLGLRVLRTALVAARAWAPRQPDLTLAVNVSPVQLRRADFCDLVLAILRNEEFPPHRLCLEITESGLVQSGSAAIQNLTDLHQAGVQLAVDDFGSGYSSLAQLRRFSVHRLKADKSFAGDVALLRAVADLGAALQCEVLAEGIETALQRDTLVQLGYRLAQGYFWHKPTAAAGIEQLLVGQASPNTT</sequence>
<dbReference type="InterPro" id="IPR043128">
    <property type="entry name" value="Rev_trsase/Diguanyl_cyclase"/>
</dbReference>
<feature type="transmembrane region" description="Helical" evidence="1">
    <location>
        <begin position="106"/>
        <end position="123"/>
    </location>
</feature>
<protein>
    <submittedName>
        <fullName evidence="4">Bifunctional diguanylate cyclase/phosphodiesterase</fullName>
    </submittedName>
</protein>
<evidence type="ECO:0000259" key="2">
    <source>
        <dbReference type="PROSITE" id="PS50883"/>
    </source>
</evidence>
<evidence type="ECO:0000313" key="5">
    <source>
        <dbReference type="Proteomes" id="UP001595952"/>
    </source>
</evidence>
<dbReference type="Gene3D" id="3.20.20.450">
    <property type="entry name" value="EAL domain"/>
    <property type="match status" value="1"/>
</dbReference>
<keyword evidence="1" id="KW-0812">Transmembrane</keyword>
<feature type="transmembrane region" description="Helical" evidence="1">
    <location>
        <begin position="130"/>
        <end position="148"/>
    </location>
</feature>
<dbReference type="Gene3D" id="3.30.70.270">
    <property type="match status" value="1"/>
</dbReference>
<dbReference type="RefSeq" id="WP_380063363.1">
    <property type="nucleotide sequence ID" value="NZ_JBHSEI010000015.1"/>
</dbReference>
<dbReference type="PANTHER" id="PTHR44757:SF2">
    <property type="entry name" value="BIOFILM ARCHITECTURE MAINTENANCE PROTEIN MBAA"/>
    <property type="match status" value="1"/>
</dbReference>
<feature type="transmembrane region" description="Helical" evidence="1">
    <location>
        <begin position="83"/>
        <end position="100"/>
    </location>
</feature>
<dbReference type="CDD" id="cd01949">
    <property type="entry name" value="GGDEF"/>
    <property type="match status" value="1"/>
</dbReference>
<evidence type="ECO:0000313" key="4">
    <source>
        <dbReference type="EMBL" id="MFC4640389.1"/>
    </source>
</evidence>
<dbReference type="InterPro" id="IPR001633">
    <property type="entry name" value="EAL_dom"/>
</dbReference>
<keyword evidence="1" id="KW-0472">Membrane</keyword>
<dbReference type="PANTHER" id="PTHR44757">
    <property type="entry name" value="DIGUANYLATE CYCLASE DGCP"/>
    <property type="match status" value="1"/>
</dbReference>
<feature type="transmembrane region" description="Helical" evidence="1">
    <location>
        <begin position="52"/>
        <end position="71"/>
    </location>
</feature>
<comment type="caution">
    <text evidence="4">The sequence shown here is derived from an EMBL/GenBank/DDBJ whole genome shotgun (WGS) entry which is preliminary data.</text>
</comment>
<proteinExistence type="predicted"/>
<evidence type="ECO:0000259" key="3">
    <source>
        <dbReference type="PROSITE" id="PS50887"/>
    </source>
</evidence>
<dbReference type="PROSITE" id="PS50883">
    <property type="entry name" value="EAL"/>
    <property type="match status" value="1"/>
</dbReference>
<dbReference type="PROSITE" id="PS50887">
    <property type="entry name" value="GGDEF"/>
    <property type="match status" value="1"/>
</dbReference>
<dbReference type="InterPro" id="IPR029787">
    <property type="entry name" value="Nucleotide_cyclase"/>
</dbReference>
<dbReference type="SUPFAM" id="SSF55073">
    <property type="entry name" value="Nucleotide cyclase"/>
    <property type="match status" value="1"/>
</dbReference>
<dbReference type="SUPFAM" id="SSF141868">
    <property type="entry name" value="EAL domain-like"/>
    <property type="match status" value="1"/>
</dbReference>
<dbReference type="Proteomes" id="UP001595952">
    <property type="component" value="Unassembled WGS sequence"/>
</dbReference>
<dbReference type="Pfam" id="PF00990">
    <property type="entry name" value="GGDEF"/>
    <property type="match status" value="1"/>
</dbReference>
<dbReference type="SMART" id="SM00052">
    <property type="entry name" value="EAL"/>
    <property type="match status" value="1"/>
</dbReference>
<dbReference type="CDD" id="cd01948">
    <property type="entry name" value="EAL"/>
    <property type="match status" value="1"/>
</dbReference>
<feature type="domain" description="EAL" evidence="2">
    <location>
        <begin position="369"/>
        <end position="616"/>
    </location>
</feature>
<dbReference type="EMBL" id="JBHSEI010000015">
    <property type="protein sequence ID" value="MFC4640389.1"/>
    <property type="molecule type" value="Genomic_DNA"/>
</dbReference>
<dbReference type="InterPro" id="IPR000160">
    <property type="entry name" value="GGDEF_dom"/>
</dbReference>
<organism evidence="4 5">
    <name type="scientific">Deinococcus hohokamensis</name>
    <dbReference type="NCBI Taxonomy" id="309883"/>
    <lineage>
        <taxon>Bacteria</taxon>
        <taxon>Thermotogati</taxon>
        <taxon>Deinococcota</taxon>
        <taxon>Deinococci</taxon>
        <taxon>Deinococcales</taxon>
        <taxon>Deinococcaceae</taxon>
        <taxon>Deinococcus</taxon>
    </lineage>
</organism>
<dbReference type="Pfam" id="PF00563">
    <property type="entry name" value="EAL"/>
    <property type="match status" value="1"/>
</dbReference>
<evidence type="ECO:0000256" key="1">
    <source>
        <dbReference type="SAM" id="Phobius"/>
    </source>
</evidence>
<keyword evidence="1" id="KW-1133">Transmembrane helix</keyword>
<feature type="transmembrane region" description="Helical" evidence="1">
    <location>
        <begin position="160"/>
        <end position="182"/>
    </location>
</feature>
<dbReference type="InterPro" id="IPR035919">
    <property type="entry name" value="EAL_sf"/>
</dbReference>
<keyword evidence="5" id="KW-1185">Reference proteome</keyword>
<dbReference type="InterPro" id="IPR052155">
    <property type="entry name" value="Biofilm_reg_signaling"/>
</dbReference>
<feature type="transmembrane region" description="Helical" evidence="1">
    <location>
        <begin position="21"/>
        <end position="40"/>
    </location>
</feature>
<dbReference type="SMART" id="SM00267">
    <property type="entry name" value="GGDEF"/>
    <property type="match status" value="1"/>
</dbReference>
<reference evidence="5" key="1">
    <citation type="journal article" date="2019" name="Int. J. Syst. Evol. Microbiol.">
        <title>The Global Catalogue of Microorganisms (GCM) 10K type strain sequencing project: providing services to taxonomists for standard genome sequencing and annotation.</title>
        <authorList>
            <consortium name="The Broad Institute Genomics Platform"/>
            <consortium name="The Broad Institute Genome Sequencing Center for Infectious Disease"/>
            <person name="Wu L."/>
            <person name="Ma J."/>
        </authorList>
    </citation>
    <scope>NUCLEOTIDE SEQUENCE [LARGE SCALE GENOMIC DNA]</scope>
    <source>
        <strain evidence="5">CCUG 55995</strain>
    </source>
</reference>
<accession>A0ABV9IE22</accession>
<name>A0ABV9IE22_9DEIO</name>
<feature type="domain" description="GGDEF" evidence="3">
    <location>
        <begin position="227"/>
        <end position="360"/>
    </location>
</feature>
<gene>
    <name evidence="4" type="ORF">ACFO0D_18830</name>
</gene>